<dbReference type="AlphaFoldDB" id="A0A4Y3IHN1"/>
<reference evidence="2 3" key="1">
    <citation type="submission" date="2019-06" db="EMBL/GenBank/DDBJ databases">
        <title>Whole genome shotgun sequence of Vibrio comitans NBRC 102076.</title>
        <authorList>
            <person name="Hosoyama A."/>
            <person name="Uohara A."/>
            <person name="Ohji S."/>
            <person name="Ichikawa N."/>
        </authorList>
    </citation>
    <scope>NUCLEOTIDE SEQUENCE [LARGE SCALE GENOMIC DNA]</scope>
    <source>
        <strain evidence="2 3">NBRC 102076</strain>
    </source>
</reference>
<accession>A0A4Y3IHN1</accession>
<feature type="transmembrane region" description="Helical" evidence="1">
    <location>
        <begin position="69"/>
        <end position="91"/>
    </location>
</feature>
<gene>
    <name evidence="2" type="ORF">VCO01S_00390</name>
</gene>
<keyword evidence="3" id="KW-1185">Reference proteome</keyword>
<keyword evidence="1" id="KW-0472">Membrane</keyword>
<keyword evidence="1" id="KW-0812">Transmembrane</keyword>
<dbReference type="EMBL" id="BJLH01000001">
    <property type="protein sequence ID" value="GEA58846.1"/>
    <property type="molecule type" value="Genomic_DNA"/>
</dbReference>
<sequence>MFLILTFVDFMVLGLFGEFWINVHIDSFSIGLLAAAILQLLLRVSVLLESKIVLVTNRFNARIKVISKVVLTWCLLFFSKLLMLEIIDFIFGDKIDFSGVLDGVIAFIVVVITMVISEVMIRRFYLLLRS</sequence>
<dbReference type="Proteomes" id="UP000318242">
    <property type="component" value="Unassembled WGS sequence"/>
</dbReference>
<evidence type="ECO:0000313" key="2">
    <source>
        <dbReference type="EMBL" id="GEA58846.1"/>
    </source>
</evidence>
<keyword evidence="1" id="KW-1133">Transmembrane helix</keyword>
<protein>
    <submittedName>
        <fullName evidence="2">Uncharacterized protein</fullName>
    </submittedName>
</protein>
<feature type="transmembrane region" description="Helical" evidence="1">
    <location>
        <begin position="103"/>
        <end position="121"/>
    </location>
</feature>
<organism evidence="2 3">
    <name type="scientific">Vibrio comitans NBRC 102076</name>
    <dbReference type="NCBI Taxonomy" id="1219078"/>
    <lineage>
        <taxon>Bacteria</taxon>
        <taxon>Pseudomonadati</taxon>
        <taxon>Pseudomonadota</taxon>
        <taxon>Gammaproteobacteria</taxon>
        <taxon>Vibrionales</taxon>
        <taxon>Vibrionaceae</taxon>
        <taxon>Vibrio</taxon>
    </lineage>
</organism>
<evidence type="ECO:0000313" key="3">
    <source>
        <dbReference type="Proteomes" id="UP000318242"/>
    </source>
</evidence>
<comment type="caution">
    <text evidence="2">The sequence shown here is derived from an EMBL/GenBank/DDBJ whole genome shotgun (WGS) entry which is preliminary data.</text>
</comment>
<evidence type="ECO:0000256" key="1">
    <source>
        <dbReference type="SAM" id="Phobius"/>
    </source>
</evidence>
<feature type="transmembrane region" description="Helical" evidence="1">
    <location>
        <begin position="27"/>
        <end position="48"/>
    </location>
</feature>
<proteinExistence type="predicted"/>
<name>A0A4Y3IHN1_9VIBR</name>